<proteinExistence type="predicted"/>
<dbReference type="Proteomes" id="UP001549920">
    <property type="component" value="Unassembled WGS sequence"/>
</dbReference>
<name>A0ABR3H5A6_LOXSC</name>
<evidence type="ECO:0000313" key="1">
    <source>
        <dbReference type="EMBL" id="KAL0859978.1"/>
    </source>
</evidence>
<accession>A0ABR3H5A6</accession>
<protein>
    <submittedName>
        <fullName evidence="1">Uncharacterized protein</fullName>
    </submittedName>
</protein>
<sequence>MISLSTDGLESIYDSDVLPPVQNEDDSLKLSMEEYIIVLPQTSEDLKLVTETDDELLPKEKHISIDEDAANESCLIKNLNIEELDNVPHTHKKWDVTSRKQLKTKRHPVLIANNPNASKKSFDKLSEAKLELVLLQKQLLEAEIIERKKEWEFNERERKWK</sequence>
<dbReference type="EMBL" id="JBEUOH010000026">
    <property type="protein sequence ID" value="KAL0859978.1"/>
    <property type="molecule type" value="Genomic_DNA"/>
</dbReference>
<keyword evidence="2" id="KW-1185">Reference proteome</keyword>
<organism evidence="1 2">
    <name type="scientific">Loxostege sticticalis</name>
    <name type="common">Beet webworm moth</name>
    <dbReference type="NCBI Taxonomy" id="481309"/>
    <lineage>
        <taxon>Eukaryota</taxon>
        <taxon>Metazoa</taxon>
        <taxon>Ecdysozoa</taxon>
        <taxon>Arthropoda</taxon>
        <taxon>Hexapoda</taxon>
        <taxon>Insecta</taxon>
        <taxon>Pterygota</taxon>
        <taxon>Neoptera</taxon>
        <taxon>Endopterygota</taxon>
        <taxon>Lepidoptera</taxon>
        <taxon>Glossata</taxon>
        <taxon>Ditrysia</taxon>
        <taxon>Pyraloidea</taxon>
        <taxon>Crambidae</taxon>
        <taxon>Pyraustinae</taxon>
        <taxon>Loxostege</taxon>
    </lineage>
</organism>
<gene>
    <name evidence="1" type="ORF">ABMA27_010293</name>
</gene>
<reference evidence="1 2" key="1">
    <citation type="submission" date="2024-06" db="EMBL/GenBank/DDBJ databases">
        <title>A chromosome-level genome assembly of beet webworm, Loxostege sticticalis.</title>
        <authorList>
            <person name="Zhang Y."/>
        </authorList>
    </citation>
    <scope>NUCLEOTIDE SEQUENCE [LARGE SCALE GENOMIC DNA]</scope>
    <source>
        <strain evidence="1">AQ026</strain>
        <tissue evidence="1">Whole body</tissue>
    </source>
</reference>
<evidence type="ECO:0000313" key="2">
    <source>
        <dbReference type="Proteomes" id="UP001549920"/>
    </source>
</evidence>
<comment type="caution">
    <text evidence="1">The sequence shown here is derived from an EMBL/GenBank/DDBJ whole genome shotgun (WGS) entry which is preliminary data.</text>
</comment>